<dbReference type="InterPro" id="IPR029044">
    <property type="entry name" value="Nucleotide-diphossugar_trans"/>
</dbReference>
<accession>A0A6C0F3T5</accession>
<dbReference type="EMBL" id="MN739022">
    <property type="protein sequence ID" value="QHT35531.1"/>
    <property type="molecule type" value="Genomic_DNA"/>
</dbReference>
<sequence>MLTIITPCSRPENLDTLRASINFDLIQRWIIVHDSKEPKAVYDHPKILEISHPTPPRGCAGHAQRNAGMRHVKYGLIYFLDDDTIMHPDFWTLVPDFADDQFYTFDQQRWDGFVSTPGGIFKGDTPRLRKIDTAQYVVPIRMARDFDETSYVADGLFIEDIYLRFQHEHVYFPVVACYYNYLRK</sequence>
<organism evidence="1">
    <name type="scientific">viral metagenome</name>
    <dbReference type="NCBI Taxonomy" id="1070528"/>
    <lineage>
        <taxon>unclassified sequences</taxon>
        <taxon>metagenomes</taxon>
        <taxon>organismal metagenomes</taxon>
    </lineage>
</organism>
<name>A0A6C0F3T5_9ZZZZ</name>
<dbReference type="AlphaFoldDB" id="A0A6C0F3T5"/>
<protein>
    <submittedName>
        <fullName evidence="1">Uncharacterized protein</fullName>
    </submittedName>
</protein>
<dbReference type="Gene3D" id="3.90.550.10">
    <property type="entry name" value="Spore Coat Polysaccharide Biosynthesis Protein SpsA, Chain A"/>
    <property type="match status" value="1"/>
</dbReference>
<dbReference type="SUPFAM" id="SSF53448">
    <property type="entry name" value="Nucleotide-diphospho-sugar transferases"/>
    <property type="match status" value="1"/>
</dbReference>
<reference evidence="1" key="1">
    <citation type="journal article" date="2020" name="Nature">
        <title>Giant virus diversity and host interactions through global metagenomics.</title>
        <authorList>
            <person name="Schulz F."/>
            <person name="Roux S."/>
            <person name="Paez-Espino D."/>
            <person name="Jungbluth S."/>
            <person name="Walsh D.A."/>
            <person name="Denef V.J."/>
            <person name="McMahon K.D."/>
            <person name="Konstantinidis K.T."/>
            <person name="Eloe-Fadrosh E.A."/>
            <person name="Kyrpides N.C."/>
            <person name="Woyke T."/>
        </authorList>
    </citation>
    <scope>NUCLEOTIDE SEQUENCE</scope>
    <source>
        <strain evidence="1">GVMAG-M-3300009180-45</strain>
    </source>
</reference>
<proteinExistence type="predicted"/>
<evidence type="ECO:0000313" key="1">
    <source>
        <dbReference type="EMBL" id="QHT35531.1"/>
    </source>
</evidence>